<evidence type="ECO:0000256" key="7">
    <source>
        <dbReference type="ARBA" id="ARBA00022842"/>
    </source>
</evidence>
<keyword evidence="3 9" id="KW-0540">Nuclease</keyword>
<name>A0A133NAD5_FUSNU</name>
<dbReference type="EC" id="3.1.-.-" evidence="9"/>
<comment type="caution">
    <text evidence="10">The sequence shown here is derived from an EMBL/GenBank/DDBJ whole genome shotgun (WGS) entry which is preliminary data.</text>
</comment>
<comment type="cofactor">
    <cofactor evidence="1 9">
        <name>Mg(2+)</name>
        <dbReference type="ChEBI" id="CHEBI:18420"/>
    </cofactor>
</comment>
<dbReference type="Proteomes" id="UP000070401">
    <property type="component" value="Unassembled WGS sequence"/>
</dbReference>
<dbReference type="GO" id="GO:0004521">
    <property type="term" value="F:RNA endonuclease activity"/>
    <property type="evidence" value="ECO:0007669"/>
    <property type="project" value="InterPro"/>
</dbReference>
<dbReference type="HAMAP" id="MF_01471">
    <property type="entry name" value="Cas2"/>
    <property type="match status" value="1"/>
</dbReference>
<reference evidence="11" key="1">
    <citation type="submission" date="2016-01" db="EMBL/GenBank/DDBJ databases">
        <authorList>
            <person name="Mitreva M."/>
            <person name="Pepin K.H."/>
            <person name="Mihindukulasuriya K.A."/>
            <person name="Fulton R."/>
            <person name="Fronick C."/>
            <person name="O'Laughlin M."/>
            <person name="Miner T."/>
            <person name="Herter B."/>
            <person name="Rosa B.A."/>
            <person name="Cordes M."/>
            <person name="Tomlinson C."/>
            <person name="Wollam A."/>
            <person name="Palsikar V.B."/>
            <person name="Mardis E.R."/>
            <person name="Wilson R.K."/>
        </authorList>
    </citation>
    <scope>NUCLEOTIDE SEQUENCE [LARGE SCALE GENOMIC DNA]</scope>
    <source>
        <strain evidence="11">MJR7757B</strain>
    </source>
</reference>
<dbReference type="PATRIC" id="fig|851.8.peg.2445"/>
<dbReference type="RefSeq" id="WP_081091106.1">
    <property type="nucleotide sequence ID" value="NZ_KQ956798.1"/>
</dbReference>
<dbReference type="InterPro" id="IPR019199">
    <property type="entry name" value="Virulence_VapD/CRISPR_Cas2"/>
</dbReference>
<keyword evidence="11" id="KW-1185">Reference proteome</keyword>
<evidence type="ECO:0000313" key="11">
    <source>
        <dbReference type="Proteomes" id="UP000070401"/>
    </source>
</evidence>
<dbReference type="NCBIfam" id="TIGR01573">
    <property type="entry name" value="cas2"/>
    <property type="match status" value="1"/>
</dbReference>
<evidence type="ECO:0000256" key="4">
    <source>
        <dbReference type="ARBA" id="ARBA00022723"/>
    </source>
</evidence>
<sequence>MSYRFMRMLLFFDLPSVTNSDLKKYRKFRKFLIENGFSMLQESVYSKLLLHNTASINMVDKLQKNKPEKGSVCMLIITEKQYQKMILLIGELKGTFLETDERLVVL</sequence>
<feature type="binding site" evidence="9">
    <location>
        <position position="13"/>
    </location>
    <ligand>
        <name>Mg(2+)</name>
        <dbReference type="ChEBI" id="CHEBI:18420"/>
        <note>catalytic</note>
    </ligand>
</feature>
<comment type="function">
    <text evidence="9">CRISPR (clustered regularly interspaced short palindromic repeat), is an adaptive immune system that provides protection against mobile genetic elements (viruses, transposable elements and conjugative plasmids). CRISPR clusters contain sequences complementary to antecedent mobile elements and target invading nucleic acids. CRISPR clusters are transcribed and processed into CRISPR RNA (crRNA). Functions as a ssRNA-specific endoribonuclease. Involved in the integration of spacer DNA into the CRISPR cassette.</text>
</comment>
<dbReference type="GO" id="GO:0043571">
    <property type="term" value="P:maintenance of CRISPR repeat elements"/>
    <property type="evidence" value="ECO:0007669"/>
    <property type="project" value="UniProtKB-UniRule"/>
</dbReference>
<evidence type="ECO:0000313" key="10">
    <source>
        <dbReference type="EMBL" id="KXA13255.1"/>
    </source>
</evidence>
<dbReference type="SUPFAM" id="SSF143430">
    <property type="entry name" value="TTP0101/SSO1404-like"/>
    <property type="match status" value="1"/>
</dbReference>
<keyword evidence="6 9" id="KW-0378">Hydrolase</keyword>
<evidence type="ECO:0000256" key="1">
    <source>
        <dbReference type="ARBA" id="ARBA00001946"/>
    </source>
</evidence>
<evidence type="ECO:0000256" key="3">
    <source>
        <dbReference type="ARBA" id="ARBA00022722"/>
    </source>
</evidence>
<evidence type="ECO:0000256" key="8">
    <source>
        <dbReference type="ARBA" id="ARBA00023118"/>
    </source>
</evidence>
<accession>A0A133NAD5</accession>
<dbReference type="GO" id="GO:0016787">
    <property type="term" value="F:hydrolase activity"/>
    <property type="evidence" value="ECO:0007669"/>
    <property type="project" value="UniProtKB-KW"/>
</dbReference>
<dbReference type="GO" id="GO:0051607">
    <property type="term" value="P:defense response to virus"/>
    <property type="evidence" value="ECO:0007669"/>
    <property type="project" value="UniProtKB-UniRule"/>
</dbReference>
<protein>
    <recommendedName>
        <fullName evidence="9">CRISPR-associated endoribonuclease Cas2</fullName>
        <ecNumber evidence="9">3.1.-.-</ecNumber>
    </recommendedName>
</protein>
<keyword evidence="7 9" id="KW-0460">Magnesium</keyword>
<keyword evidence="5 9" id="KW-0255">Endonuclease</keyword>
<keyword evidence="8 9" id="KW-0051">Antiviral defense</keyword>
<keyword evidence="4 9" id="KW-0479">Metal-binding</keyword>
<evidence type="ECO:0000256" key="6">
    <source>
        <dbReference type="ARBA" id="ARBA00022801"/>
    </source>
</evidence>
<comment type="similarity">
    <text evidence="2 9">Belongs to the CRISPR-associated endoribonuclease Cas2 protein family.</text>
</comment>
<dbReference type="InterPro" id="IPR021127">
    <property type="entry name" value="CRISPR_associated_Cas2"/>
</dbReference>
<dbReference type="EMBL" id="LRPY01000286">
    <property type="protein sequence ID" value="KXA13255.1"/>
    <property type="molecule type" value="Genomic_DNA"/>
</dbReference>
<organism evidence="10 11">
    <name type="scientific">Fusobacterium nucleatum</name>
    <dbReference type="NCBI Taxonomy" id="851"/>
    <lineage>
        <taxon>Bacteria</taxon>
        <taxon>Fusobacteriati</taxon>
        <taxon>Fusobacteriota</taxon>
        <taxon>Fusobacteriia</taxon>
        <taxon>Fusobacteriales</taxon>
        <taxon>Fusobacteriaceae</taxon>
        <taxon>Fusobacterium</taxon>
    </lineage>
</organism>
<comment type="subunit">
    <text evidence="9">Homodimer, forms a heterotetramer with a Cas1 homodimer.</text>
</comment>
<evidence type="ECO:0000256" key="5">
    <source>
        <dbReference type="ARBA" id="ARBA00022759"/>
    </source>
</evidence>
<proteinExistence type="inferred from homology"/>
<dbReference type="Pfam" id="PF09827">
    <property type="entry name" value="CRISPR_Cas2"/>
    <property type="match status" value="1"/>
</dbReference>
<dbReference type="AlphaFoldDB" id="A0A133NAD5"/>
<evidence type="ECO:0000256" key="2">
    <source>
        <dbReference type="ARBA" id="ARBA00009959"/>
    </source>
</evidence>
<gene>
    <name evidence="9" type="primary">cas2</name>
    <name evidence="10" type="ORF">HMPREF3221_02413</name>
</gene>
<dbReference type="GO" id="GO:0046872">
    <property type="term" value="F:metal ion binding"/>
    <property type="evidence" value="ECO:0007669"/>
    <property type="project" value="UniProtKB-UniRule"/>
</dbReference>
<evidence type="ECO:0000256" key="9">
    <source>
        <dbReference type="HAMAP-Rule" id="MF_01471"/>
    </source>
</evidence>